<reference evidence="1" key="1">
    <citation type="submission" date="2023-10" db="EMBL/GenBank/DDBJ databases">
        <authorList>
            <person name="Rodriguez Cubillos JULIANA M."/>
            <person name="De Vega J."/>
        </authorList>
    </citation>
    <scope>NUCLEOTIDE SEQUENCE</scope>
</reference>
<sequence length="215" mass="24200">MSFVISDKMMRQLNQDSSEEENGTQSSTHPNLPFFSFKMIMTATRNCGHENKLGQGGFGSVYKKFQQLNSDQNQRSSLDWGIRYEIICGIARGVLYLHQDSRLKIIHRDLKASNILLDAAMNPKISDFGMARIFGEDEIQAITQKVVGTFGYMAPEYAMEGRYSTKTDVFSYGVLILEIIAGKRNTHCETGRASPNLIGHVSYKNIDGTLKWPTI</sequence>
<comment type="caution">
    <text evidence="1">The sequence shown here is derived from an EMBL/GenBank/DDBJ whole genome shotgun (WGS) entry which is preliminary data.</text>
</comment>
<dbReference type="Proteomes" id="UP001177021">
    <property type="component" value="Unassembled WGS sequence"/>
</dbReference>
<gene>
    <name evidence="1" type="ORF">MILVUS5_LOCUS40678</name>
</gene>
<organism evidence="1 2">
    <name type="scientific">Trifolium pratense</name>
    <name type="common">Red clover</name>
    <dbReference type="NCBI Taxonomy" id="57577"/>
    <lineage>
        <taxon>Eukaryota</taxon>
        <taxon>Viridiplantae</taxon>
        <taxon>Streptophyta</taxon>
        <taxon>Embryophyta</taxon>
        <taxon>Tracheophyta</taxon>
        <taxon>Spermatophyta</taxon>
        <taxon>Magnoliopsida</taxon>
        <taxon>eudicotyledons</taxon>
        <taxon>Gunneridae</taxon>
        <taxon>Pentapetalae</taxon>
        <taxon>rosids</taxon>
        <taxon>fabids</taxon>
        <taxon>Fabales</taxon>
        <taxon>Fabaceae</taxon>
        <taxon>Papilionoideae</taxon>
        <taxon>50 kb inversion clade</taxon>
        <taxon>NPAAA clade</taxon>
        <taxon>Hologalegina</taxon>
        <taxon>IRL clade</taxon>
        <taxon>Trifolieae</taxon>
        <taxon>Trifolium</taxon>
    </lineage>
</organism>
<protein>
    <submittedName>
        <fullName evidence="1">Uncharacterized protein</fullName>
    </submittedName>
</protein>
<dbReference type="EMBL" id="CASHSV030000823">
    <property type="protein sequence ID" value="CAJ2678383.1"/>
    <property type="molecule type" value="Genomic_DNA"/>
</dbReference>
<evidence type="ECO:0000313" key="2">
    <source>
        <dbReference type="Proteomes" id="UP001177021"/>
    </source>
</evidence>
<name>A0ACB0MDA5_TRIPR</name>
<accession>A0ACB0MDA5</accession>
<proteinExistence type="predicted"/>
<keyword evidence="2" id="KW-1185">Reference proteome</keyword>
<evidence type="ECO:0000313" key="1">
    <source>
        <dbReference type="EMBL" id="CAJ2678383.1"/>
    </source>
</evidence>